<dbReference type="SUPFAM" id="SSF49562">
    <property type="entry name" value="C2 domain (Calcium/lipid-binding domain, CaLB)"/>
    <property type="match status" value="1"/>
</dbReference>
<dbReference type="PANTHER" id="PTHR45911">
    <property type="entry name" value="C2 DOMAIN-CONTAINING PROTEIN"/>
    <property type="match status" value="1"/>
</dbReference>
<dbReference type="SMART" id="SM00239">
    <property type="entry name" value="C2"/>
    <property type="match status" value="1"/>
</dbReference>
<evidence type="ECO:0000256" key="3">
    <source>
        <dbReference type="SAM" id="MobiDB-lite"/>
    </source>
</evidence>
<organism evidence="5 6">
    <name type="scientific">Aphanomyces euteiches</name>
    <dbReference type="NCBI Taxonomy" id="100861"/>
    <lineage>
        <taxon>Eukaryota</taxon>
        <taxon>Sar</taxon>
        <taxon>Stramenopiles</taxon>
        <taxon>Oomycota</taxon>
        <taxon>Saprolegniomycetes</taxon>
        <taxon>Saprolegniales</taxon>
        <taxon>Verrucalvaceae</taxon>
        <taxon>Aphanomyces</taxon>
    </lineage>
</organism>
<dbReference type="Gene3D" id="2.60.40.150">
    <property type="entry name" value="C2 domain"/>
    <property type="match status" value="1"/>
</dbReference>
<evidence type="ECO:0000313" key="5">
    <source>
        <dbReference type="EMBL" id="KAF0722570.1"/>
    </source>
</evidence>
<dbReference type="EMBL" id="VJMJ01000330">
    <property type="protein sequence ID" value="KAF0722570.1"/>
    <property type="molecule type" value="Genomic_DNA"/>
</dbReference>
<dbReference type="InterPro" id="IPR035892">
    <property type="entry name" value="C2_domain_sf"/>
</dbReference>
<keyword evidence="2" id="KW-0106">Calcium</keyword>
<dbReference type="VEuPathDB" id="FungiDB:AeMF1_010862"/>
<sequence length="284" mass="32265">MRQLFRTPNDPSALDGSNPSTEPKRYLRIVLDKATDLPVGDQALLGGASDPYIIFEFGEHRLRSTIVTQALNPSWRREQFEFVLTESEVQEHQKLHVTVLDYDLAKKDDLLGTFEIDMAAWQGATTLGDMAIQPYDINVPHALAKQQKHPQLHLGIALLTEVEAMSTFIMQIWEHERWEPIKGWNHDHLKASKDPPVWLSETDGGKTGGANFTDAILAAPAGYKEKTTWESKVAFGDGEGWTYSKSFDDVAWHDQGHLTRIARRRLWARQYVRDETATEVNQTQ</sequence>
<keyword evidence="6" id="KW-1185">Reference proteome</keyword>
<reference evidence="5 6" key="1">
    <citation type="submission" date="2019-07" db="EMBL/GenBank/DDBJ databases">
        <title>Genomics analysis of Aphanomyces spp. identifies a new class of oomycete effector associated with host adaptation.</title>
        <authorList>
            <person name="Gaulin E."/>
        </authorList>
    </citation>
    <scope>NUCLEOTIDE SEQUENCE [LARGE SCALE GENOMIC DNA]</scope>
    <source>
        <strain evidence="5 6">ATCC 201684</strain>
    </source>
</reference>
<name>A0A6G0W659_9STRA</name>
<accession>A0A6G0W659</accession>
<dbReference type="CDD" id="cd00030">
    <property type="entry name" value="C2"/>
    <property type="match status" value="1"/>
</dbReference>
<evidence type="ECO:0000259" key="4">
    <source>
        <dbReference type="PROSITE" id="PS50004"/>
    </source>
</evidence>
<dbReference type="Pfam" id="PF00168">
    <property type="entry name" value="C2"/>
    <property type="match status" value="1"/>
</dbReference>
<protein>
    <recommendedName>
        <fullName evidence="4">C2 domain-containing protein</fullName>
    </recommendedName>
</protein>
<evidence type="ECO:0000313" key="6">
    <source>
        <dbReference type="Proteomes" id="UP000481153"/>
    </source>
</evidence>
<evidence type="ECO:0000256" key="2">
    <source>
        <dbReference type="ARBA" id="ARBA00022837"/>
    </source>
</evidence>
<gene>
    <name evidence="5" type="ORF">Ae201684_018303</name>
</gene>
<feature type="domain" description="C2" evidence="4">
    <location>
        <begin position="7"/>
        <end position="131"/>
    </location>
</feature>
<dbReference type="InterPro" id="IPR000008">
    <property type="entry name" value="C2_dom"/>
</dbReference>
<dbReference type="GO" id="GO:0046872">
    <property type="term" value="F:metal ion binding"/>
    <property type="evidence" value="ECO:0007669"/>
    <property type="project" value="UniProtKB-KW"/>
</dbReference>
<dbReference type="PANTHER" id="PTHR45911:SF7">
    <property type="entry name" value="C2 DOMAIN-CONTAINING PROTEIN"/>
    <property type="match status" value="1"/>
</dbReference>
<proteinExistence type="predicted"/>
<dbReference type="AlphaFoldDB" id="A0A6G0W659"/>
<feature type="region of interest" description="Disordered" evidence="3">
    <location>
        <begin position="1"/>
        <end position="21"/>
    </location>
</feature>
<evidence type="ECO:0000256" key="1">
    <source>
        <dbReference type="ARBA" id="ARBA00022723"/>
    </source>
</evidence>
<keyword evidence="1" id="KW-0479">Metal-binding</keyword>
<dbReference type="Proteomes" id="UP000481153">
    <property type="component" value="Unassembled WGS sequence"/>
</dbReference>
<dbReference type="PROSITE" id="PS50004">
    <property type="entry name" value="C2"/>
    <property type="match status" value="1"/>
</dbReference>
<comment type="caution">
    <text evidence="5">The sequence shown here is derived from an EMBL/GenBank/DDBJ whole genome shotgun (WGS) entry which is preliminary data.</text>
</comment>